<evidence type="ECO:0000313" key="5">
    <source>
        <dbReference type="Proteomes" id="UP000722989"/>
    </source>
</evidence>
<accession>A0ABX0Y4U5</accession>
<dbReference type="Pfam" id="PF00550">
    <property type="entry name" value="PP-binding"/>
    <property type="match status" value="1"/>
</dbReference>
<feature type="domain" description="Carrier" evidence="3">
    <location>
        <begin position="1"/>
        <end position="78"/>
    </location>
</feature>
<dbReference type="PROSITE" id="PS00012">
    <property type="entry name" value="PHOSPHOPANTETHEINE"/>
    <property type="match status" value="1"/>
</dbReference>
<dbReference type="InterPro" id="IPR020806">
    <property type="entry name" value="PKS_PP-bd"/>
</dbReference>
<keyword evidence="1" id="KW-0596">Phosphopantetheine</keyword>
<dbReference type="InterPro" id="IPR036736">
    <property type="entry name" value="ACP-like_sf"/>
</dbReference>
<evidence type="ECO:0000256" key="1">
    <source>
        <dbReference type="ARBA" id="ARBA00022450"/>
    </source>
</evidence>
<evidence type="ECO:0000259" key="3">
    <source>
        <dbReference type="PROSITE" id="PS50075"/>
    </source>
</evidence>
<dbReference type="Gene3D" id="1.10.1200.10">
    <property type="entry name" value="ACP-like"/>
    <property type="match status" value="1"/>
</dbReference>
<evidence type="ECO:0000256" key="2">
    <source>
        <dbReference type="ARBA" id="ARBA00022553"/>
    </source>
</evidence>
<dbReference type="SUPFAM" id="SSF47336">
    <property type="entry name" value="ACP-like"/>
    <property type="match status" value="1"/>
</dbReference>
<comment type="caution">
    <text evidence="4">The sequence shown here is derived from an EMBL/GenBank/DDBJ whole genome shotgun (WGS) entry which is preliminary data.</text>
</comment>
<proteinExistence type="predicted"/>
<keyword evidence="2" id="KW-0597">Phosphoprotein</keyword>
<dbReference type="Proteomes" id="UP000722989">
    <property type="component" value="Unassembled WGS sequence"/>
</dbReference>
<organism evidence="4 5">
    <name type="scientific">Planosporangium thailandense</name>
    <dbReference type="NCBI Taxonomy" id="765197"/>
    <lineage>
        <taxon>Bacteria</taxon>
        <taxon>Bacillati</taxon>
        <taxon>Actinomycetota</taxon>
        <taxon>Actinomycetes</taxon>
        <taxon>Micromonosporales</taxon>
        <taxon>Micromonosporaceae</taxon>
        <taxon>Planosporangium</taxon>
    </lineage>
</organism>
<dbReference type="EMBL" id="JAATVY010000026">
    <property type="protein sequence ID" value="NJC73162.1"/>
    <property type="molecule type" value="Genomic_DNA"/>
</dbReference>
<reference evidence="4 5" key="1">
    <citation type="submission" date="2020-03" db="EMBL/GenBank/DDBJ databases">
        <title>WGS of the type strain of Planosporangium spp.</title>
        <authorList>
            <person name="Thawai C."/>
        </authorList>
    </citation>
    <scope>NUCLEOTIDE SEQUENCE [LARGE SCALE GENOMIC DNA]</scope>
    <source>
        <strain evidence="4 5">TBRC 5610</strain>
    </source>
</reference>
<dbReference type="RefSeq" id="WP_167928069.1">
    <property type="nucleotide sequence ID" value="NZ_JAATVY010000026.1"/>
</dbReference>
<dbReference type="SMART" id="SM00823">
    <property type="entry name" value="PKS_PP"/>
    <property type="match status" value="1"/>
</dbReference>
<gene>
    <name evidence="4" type="ORF">HC031_26085</name>
</gene>
<dbReference type="PROSITE" id="PS50075">
    <property type="entry name" value="CARRIER"/>
    <property type="match status" value="1"/>
</dbReference>
<sequence length="83" mass="8808">MSTEELLALIRTGIADVTGRPAPALDIDTGIEALGLDSLQTLELVSWAEERLAIRVPDEELATVRSIGDLTGALSARLPGEPR</sequence>
<protein>
    <submittedName>
        <fullName evidence="4">Acyl carrier protein</fullName>
    </submittedName>
</protein>
<dbReference type="InterPro" id="IPR006162">
    <property type="entry name" value="Ppantetheine_attach_site"/>
</dbReference>
<dbReference type="InterPro" id="IPR009081">
    <property type="entry name" value="PP-bd_ACP"/>
</dbReference>
<keyword evidence="5" id="KW-1185">Reference proteome</keyword>
<evidence type="ECO:0000313" key="4">
    <source>
        <dbReference type="EMBL" id="NJC73162.1"/>
    </source>
</evidence>
<name>A0ABX0Y4U5_9ACTN</name>